<keyword evidence="4 9" id="KW-0812">Transmembrane</keyword>
<dbReference type="RefSeq" id="WP_313895526.1">
    <property type="nucleotide sequence ID" value="NZ_JABXWF010000001.1"/>
</dbReference>
<keyword evidence="3" id="KW-1003">Cell membrane</keyword>
<comment type="subcellular location">
    <subcellularLocation>
        <location evidence="1">Cell membrane</location>
        <topology evidence="1">Multi-pass membrane protein</topology>
    </subcellularLocation>
</comment>
<evidence type="ECO:0000256" key="8">
    <source>
        <dbReference type="SAM" id="MobiDB-lite"/>
    </source>
</evidence>
<dbReference type="Pfam" id="PF07690">
    <property type="entry name" value="MFS_1"/>
    <property type="match status" value="1"/>
</dbReference>
<feature type="transmembrane region" description="Helical" evidence="9">
    <location>
        <begin position="166"/>
        <end position="190"/>
    </location>
</feature>
<keyword evidence="6 9" id="KW-0472">Membrane</keyword>
<comment type="caution">
    <text evidence="11">The sequence shown here is derived from an EMBL/GenBank/DDBJ whole genome shotgun (WGS) entry which is preliminary data.</text>
</comment>
<dbReference type="PANTHER" id="PTHR42718:SF47">
    <property type="entry name" value="METHYL VIOLOGEN RESISTANCE PROTEIN SMVA"/>
    <property type="match status" value="1"/>
</dbReference>
<dbReference type="PROSITE" id="PS50850">
    <property type="entry name" value="MFS"/>
    <property type="match status" value="1"/>
</dbReference>
<organism evidence="11 12">
    <name type="scientific">Streptomyces caniscabiei</name>
    <dbReference type="NCBI Taxonomy" id="2746961"/>
    <lineage>
        <taxon>Bacteria</taxon>
        <taxon>Bacillati</taxon>
        <taxon>Actinomycetota</taxon>
        <taxon>Actinomycetes</taxon>
        <taxon>Kitasatosporales</taxon>
        <taxon>Streptomycetaceae</taxon>
        <taxon>Streptomyces</taxon>
    </lineage>
</organism>
<keyword evidence="12" id="KW-1185">Reference proteome</keyword>
<feature type="transmembrane region" description="Helical" evidence="9">
    <location>
        <begin position="140"/>
        <end position="160"/>
    </location>
</feature>
<evidence type="ECO:0000256" key="5">
    <source>
        <dbReference type="ARBA" id="ARBA00022989"/>
    </source>
</evidence>
<feature type="transmembrane region" description="Helical" evidence="9">
    <location>
        <begin position="359"/>
        <end position="379"/>
    </location>
</feature>
<evidence type="ECO:0000313" key="12">
    <source>
        <dbReference type="Proteomes" id="UP001282474"/>
    </source>
</evidence>
<dbReference type="InterPro" id="IPR036259">
    <property type="entry name" value="MFS_trans_sf"/>
</dbReference>
<keyword evidence="7" id="KW-0046">Antibiotic resistance</keyword>
<dbReference type="InterPro" id="IPR020846">
    <property type="entry name" value="MFS_dom"/>
</dbReference>
<feature type="transmembrane region" description="Helical" evidence="9">
    <location>
        <begin position="480"/>
        <end position="500"/>
    </location>
</feature>
<evidence type="ECO:0000256" key="4">
    <source>
        <dbReference type="ARBA" id="ARBA00022692"/>
    </source>
</evidence>
<feature type="transmembrane region" description="Helical" evidence="9">
    <location>
        <begin position="269"/>
        <end position="294"/>
    </location>
</feature>
<dbReference type="InterPro" id="IPR011701">
    <property type="entry name" value="MFS"/>
</dbReference>
<evidence type="ECO:0000256" key="6">
    <source>
        <dbReference type="ARBA" id="ARBA00023136"/>
    </source>
</evidence>
<keyword evidence="2" id="KW-0813">Transport</keyword>
<protein>
    <submittedName>
        <fullName evidence="11">MFS transporter</fullName>
    </submittedName>
</protein>
<dbReference type="SUPFAM" id="SSF103473">
    <property type="entry name" value="MFS general substrate transporter"/>
    <property type="match status" value="1"/>
</dbReference>
<feature type="region of interest" description="Disordered" evidence="8">
    <location>
        <begin position="513"/>
        <end position="553"/>
    </location>
</feature>
<name>A0ABU4MN21_9ACTN</name>
<dbReference type="EMBL" id="JARAWJ010000005">
    <property type="protein sequence ID" value="MDX3037408.1"/>
    <property type="molecule type" value="Genomic_DNA"/>
</dbReference>
<feature type="transmembrane region" description="Helical" evidence="9">
    <location>
        <begin position="202"/>
        <end position="219"/>
    </location>
</feature>
<evidence type="ECO:0000256" key="1">
    <source>
        <dbReference type="ARBA" id="ARBA00004651"/>
    </source>
</evidence>
<dbReference type="Gene3D" id="1.20.1250.20">
    <property type="entry name" value="MFS general substrate transporter like domains"/>
    <property type="match status" value="1"/>
</dbReference>
<feature type="transmembrane region" description="Helical" evidence="9">
    <location>
        <begin position="14"/>
        <end position="37"/>
    </location>
</feature>
<dbReference type="CDD" id="cd17321">
    <property type="entry name" value="MFS_MMR_MDR_like"/>
    <property type="match status" value="1"/>
</dbReference>
<feature type="transmembrane region" description="Helical" evidence="9">
    <location>
        <begin position="306"/>
        <end position="328"/>
    </location>
</feature>
<evidence type="ECO:0000256" key="3">
    <source>
        <dbReference type="ARBA" id="ARBA00022475"/>
    </source>
</evidence>
<feature type="transmembrane region" description="Helical" evidence="9">
    <location>
        <begin position="82"/>
        <end position="101"/>
    </location>
</feature>
<dbReference type="PANTHER" id="PTHR42718">
    <property type="entry name" value="MAJOR FACILITATOR SUPERFAMILY MULTIDRUG TRANSPORTER MFSC"/>
    <property type="match status" value="1"/>
</dbReference>
<proteinExistence type="predicted"/>
<dbReference type="Proteomes" id="UP001282474">
    <property type="component" value="Unassembled WGS sequence"/>
</dbReference>
<feature type="compositionally biased region" description="Low complexity" evidence="8">
    <location>
        <begin position="536"/>
        <end position="553"/>
    </location>
</feature>
<reference evidence="11 12" key="1">
    <citation type="journal article" date="2023" name="Microb. Genom.">
        <title>Mesoterricola silvestris gen. nov., sp. nov., Mesoterricola sediminis sp. nov., Geothrix oryzae sp. nov., Geothrix edaphica sp. nov., Geothrix rubra sp. nov., and Geothrix limicola sp. nov., six novel members of Acidobacteriota isolated from soils.</title>
        <authorList>
            <person name="Weisberg A.J."/>
            <person name="Pearce E."/>
            <person name="Kramer C.G."/>
            <person name="Chang J.H."/>
            <person name="Clarke C.R."/>
        </authorList>
    </citation>
    <scope>NUCLEOTIDE SEQUENCE [LARGE SCALE GENOMIC DNA]</scope>
    <source>
        <strain evidence="11 12">NE20-4-1</strain>
    </source>
</reference>
<feature type="transmembrane region" description="Helical" evidence="9">
    <location>
        <begin position="335"/>
        <end position="353"/>
    </location>
</feature>
<evidence type="ECO:0000256" key="7">
    <source>
        <dbReference type="ARBA" id="ARBA00023251"/>
    </source>
</evidence>
<evidence type="ECO:0000313" key="11">
    <source>
        <dbReference type="EMBL" id="MDX3037408.1"/>
    </source>
</evidence>
<feature type="domain" description="Major facilitator superfamily (MFS) profile" evidence="10">
    <location>
        <begin position="16"/>
        <end position="504"/>
    </location>
</feature>
<evidence type="ECO:0000256" key="2">
    <source>
        <dbReference type="ARBA" id="ARBA00022448"/>
    </source>
</evidence>
<feature type="transmembrane region" description="Helical" evidence="9">
    <location>
        <begin position="49"/>
        <end position="70"/>
    </location>
</feature>
<evidence type="ECO:0000259" key="10">
    <source>
        <dbReference type="PROSITE" id="PS50850"/>
    </source>
</evidence>
<feature type="transmembrane region" description="Helical" evidence="9">
    <location>
        <begin position="231"/>
        <end position="248"/>
    </location>
</feature>
<dbReference type="Gene3D" id="1.20.1720.10">
    <property type="entry name" value="Multidrug resistance protein D"/>
    <property type="match status" value="1"/>
</dbReference>
<feature type="transmembrane region" description="Helical" evidence="9">
    <location>
        <begin position="107"/>
        <end position="128"/>
    </location>
</feature>
<sequence length="553" mass="56695">MSINEPVRAGRREWTGLAVLALPTILIGLDMTVLHLATAKLSESLRPSGAQLLWIVDIYGFLVASFLATMGTVGDRIGRRKLLLIGAAAFAAASLLAAYATGVAMLIVARALLGIAGATLMPSTLSLISNMFHDPNQRRFAIAVWMTNFSVGGMIGPLVGGVLLEHFWWGSVFLVGVPVGVILLIVGPVLLPEYRDPQPGRLDPLSVVLSIVTVLPVVYGFKQVAQDGVRATSLLTVALGLGFAVAFVRRQLRITSPILDLRLFSRPGFSVALGGQTMGLFVVTGTQFLVLQYFQLVLGLSPLTAGLWALPAMVAGIVGTILAPAVAARLHPGRVMAGGFAIAVPGLVLISLAGSVSGFALTTIGFAVLSLGVQAALALTNDMIISSAPPERAGNASGVGETGAELGNALGVAAFGSVATAFYGARMAGDALPDGVRPELADLAQSTLTGATEAAGRLPDGVGDELLATARSAFTSGMHAAALCGVGILVLLALASLKLARRSTADAAGTVKHFAGTEPDGTVRPDDVERCPPVEGGAANGPRPAAGSPTDRR</sequence>
<evidence type="ECO:0000256" key="9">
    <source>
        <dbReference type="SAM" id="Phobius"/>
    </source>
</evidence>
<gene>
    <name evidence="11" type="ORF">PV383_09510</name>
</gene>
<feature type="compositionally biased region" description="Basic and acidic residues" evidence="8">
    <location>
        <begin position="521"/>
        <end position="532"/>
    </location>
</feature>
<accession>A0ABU4MN21</accession>
<keyword evidence="5 9" id="KW-1133">Transmembrane helix</keyword>